<dbReference type="Proteomes" id="UP000030681">
    <property type="component" value="Unassembled WGS sequence"/>
</dbReference>
<dbReference type="Pfam" id="PF06022">
    <property type="entry name" value="Cir_Bir_Yir"/>
    <property type="match status" value="1"/>
</dbReference>
<proteinExistence type="predicted"/>
<dbReference type="EMBL" id="KL446971">
    <property type="protein sequence ID" value="KEG00168.1"/>
    <property type="molecule type" value="Genomic_DNA"/>
</dbReference>
<name>A0A081I910_PLAVN</name>
<gene>
    <name evidence="1" type="ORF">YYE_04984</name>
</gene>
<sequence>MAQSSYNIKDVYNDIFKINDYFYEGEKGQLILDETHGSFDKYCHYGSSSGNDKCQNNYFKIASSSVIHLLKDSKKYGLEYDKLAEYTILWLSYKLNTKKTDCGMDLNTFYTSYIVNNNSYNEKINGDGSTYKDIINKKINLLNIKEISKFNDPFGMLLSLYYLVHLKKLDCEKCLQKANEFVKNFETLNNDSNNIKDSPFSQILSTLSNDYKNFIKIYHNKDKSCDFPPLLDLNPKKISVEKSGKDGEQISLQPPEITSSSSSILNTVIPGLSTFAIPLFLGVAYKVNNNKLKIIIFKLYFCDPLYGFIKKYIYDYHFYISIHYLELINYFKDNI</sequence>
<dbReference type="InterPro" id="IPR006477">
    <property type="entry name" value="Yir_bir_cir"/>
</dbReference>
<dbReference type="NCBIfam" id="TIGR01590">
    <property type="entry name" value="yir-bir-cir_Pla"/>
    <property type="match status" value="1"/>
</dbReference>
<reference evidence="1 2" key="1">
    <citation type="submission" date="2013-02" db="EMBL/GenBank/DDBJ databases">
        <title>The Genome Sequence of Plasmodium vinckei vinckei.</title>
        <authorList>
            <consortium name="The Broad Institute Genome Sequencing Platform"/>
            <consortium name="The Broad Institute Genome Sequencing Center for Infectious Disease"/>
            <person name="Neafsey D."/>
            <person name="Cheeseman I."/>
            <person name="Volkman S."/>
            <person name="Adams J."/>
            <person name="Walker B."/>
            <person name="Young S.K."/>
            <person name="Zeng Q."/>
            <person name="Gargeya S."/>
            <person name="Fitzgerald M."/>
            <person name="Haas B."/>
            <person name="Abouelleil A."/>
            <person name="Alvarado L."/>
            <person name="Arachchi H.M."/>
            <person name="Berlin A.M."/>
            <person name="Chapman S.B."/>
            <person name="Dewar J."/>
            <person name="Goldberg J."/>
            <person name="Griggs A."/>
            <person name="Gujja S."/>
            <person name="Hansen M."/>
            <person name="Howarth C."/>
            <person name="Imamovic A."/>
            <person name="Larimer J."/>
            <person name="McCowan C."/>
            <person name="Murphy C."/>
            <person name="Neiman D."/>
            <person name="Pearson M."/>
            <person name="Priest M."/>
            <person name="Roberts A."/>
            <person name="Saif S."/>
            <person name="Shea T."/>
            <person name="Sisk P."/>
            <person name="Sykes S."/>
            <person name="Wortman J."/>
            <person name="Nusbaum C."/>
            <person name="Birren B."/>
        </authorList>
    </citation>
    <scope>NUCLEOTIDE SEQUENCE [LARGE SCALE GENOMIC DNA]</scope>
    <source>
        <strain evidence="2">vinckei</strain>
    </source>
</reference>
<organism evidence="1 2">
    <name type="scientific">Plasmodium vinckei vinckei</name>
    <dbReference type="NCBI Taxonomy" id="54757"/>
    <lineage>
        <taxon>Eukaryota</taxon>
        <taxon>Sar</taxon>
        <taxon>Alveolata</taxon>
        <taxon>Apicomplexa</taxon>
        <taxon>Aconoidasida</taxon>
        <taxon>Haemosporida</taxon>
        <taxon>Plasmodiidae</taxon>
        <taxon>Plasmodium</taxon>
        <taxon>Plasmodium (Vinckeia)</taxon>
    </lineage>
</organism>
<dbReference type="AlphaFoldDB" id="A0A081I910"/>
<evidence type="ECO:0000313" key="2">
    <source>
        <dbReference type="Proteomes" id="UP000030681"/>
    </source>
</evidence>
<accession>A0A081I910</accession>
<evidence type="ECO:0008006" key="3">
    <source>
        <dbReference type="Google" id="ProtNLM"/>
    </source>
</evidence>
<evidence type="ECO:0000313" key="1">
    <source>
        <dbReference type="EMBL" id="KEG00168.1"/>
    </source>
</evidence>
<protein>
    <recommendedName>
        <fullName evidence="3">CIR protein PIR protein</fullName>
    </recommendedName>
</protein>